<comment type="caution">
    <text evidence="3">The sequence shown here is derived from an EMBL/GenBank/DDBJ whole genome shotgun (WGS) entry which is preliminary data.</text>
</comment>
<dbReference type="PANTHER" id="PTHR12128">
    <property type="entry name" value="DIHYDRODIPICOLINATE SYNTHASE"/>
    <property type="match status" value="1"/>
</dbReference>
<dbReference type="EMBL" id="JQAZ01000001">
    <property type="protein sequence ID" value="KRN34068.1"/>
    <property type="molecule type" value="Genomic_DNA"/>
</dbReference>
<dbReference type="EMBL" id="JQAT01000001">
    <property type="protein sequence ID" value="KRN29403.1"/>
    <property type="molecule type" value="Genomic_DNA"/>
</dbReference>
<dbReference type="RefSeq" id="WP_057768665.1">
    <property type="nucleotide sequence ID" value="NZ_JQAT01000001.1"/>
</dbReference>
<dbReference type="PATRIC" id="fig|81857.3.peg.293"/>
<sequence length="286" mass="30552">MEREMSVLKTVLTTPMTADGQLNLQAIPAFVTELAATGSSTIVVGAGAEQFLSSAERLLVTEKVNSCLPQGTSLWVAVPQTDLQTALAFAQQYAHINHVSALFVSVPAAPGIHADGAAAYLRVFADHSELPIVILNQSRTVPHLSVQQLLSLALLPQVQGIVTDDVQQLDALIAGTKETPCAVATSVPQHFAQALISGADGIVTPAGQLYGSALQRIARLVHDHEWPDALAAQRALTTLFDECQRVGWHAATKVLQPESGPCRLPLRKPAFSEQQLLQTLNQQVKL</sequence>
<dbReference type="SUPFAM" id="SSF51569">
    <property type="entry name" value="Aldolase"/>
    <property type="match status" value="1"/>
</dbReference>
<reference evidence="5 6" key="1">
    <citation type="journal article" date="2015" name="Genome Announc.">
        <title>Expanding the biotechnology potential of lactobacilli through comparative genomics of 213 strains and associated genera.</title>
        <authorList>
            <person name="Sun Z."/>
            <person name="Harris H.M."/>
            <person name="McCann A."/>
            <person name="Guo C."/>
            <person name="Argimon S."/>
            <person name="Zhang W."/>
            <person name="Yang X."/>
            <person name="Jeffery I.B."/>
            <person name="Cooney J.C."/>
            <person name="Kagawa T.F."/>
            <person name="Liu W."/>
            <person name="Song Y."/>
            <person name="Salvetti E."/>
            <person name="Wrobel A."/>
            <person name="Rasinkangas P."/>
            <person name="Parkhill J."/>
            <person name="Rea M.C."/>
            <person name="O'Sullivan O."/>
            <person name="Ritari J."/>
            <person name="Douillard F.P."/>
            <person name="Paul Ross R."/>
            <person name="Yang R."/>
            <person name="Briner A.E."/>
            <person name="Felis G.E."/>
            <person name="de Vos W.M."/>
            <person name="Barrangou R."/>
            <person name="Klaenhammer T.R."/>
            <person name="Caufield P.W."/>
            <person name="Cui Y."/>
            <person name="Zhang H."/>
            <person name="O'Toole P.W."/>
        </authorList>
    </citation>
    <scope>NUCLEOTIDE SEQUENCE [LARGE SCALE GENOMIC DNA]</scope>
    <source>
        <strain evidence="3 6">ATCC BAA-66</strain>
        <strain evidence="4 5">DSM 13344</strain>
    </source>
</reference>
<proteinExistence type="inferred from homology"/>
<keyword evidence="2" id="KW-0456">Lyase</keyword>
<dbReference type="Proteomes" id="UP000051751">
    <property type="component" value="Unassembled WGS sequence"/>
</dbReference>
<evidence type="ECO:0008006" key="7">
    <source>
        <dbReference type="Google" id="ProtNLM"/>
    </source>
</evidence>
<name>A0A0R2FP00_9LACO</name>
<dbReference type="SMART" id="SM01130">
    <property type="entry name" value="DHDPS"/>
    <property type="match status" value="1"/>
</dbReference>
<dbReference type="InterPro" id="IPR013785">
    <property type="entry name" value="Aldolase_TIM"/>
</dbReference>
<accession>A0A0R2FP00</accession>
<dbReference type="GO" id="GO:0008840">
    <property type="term" value="F:4-hydroxy-tetrahydrodipicolinate synthase activity"/>
    <property type="evidence" value="ECO:0007669"/>
    <property type="project" value="TreeGrafter"/>
</dbReference>
<dbReference type="Proteomes" id="UP000051645">
    <property type="component" value="Unassembled WGS sequence"/>
</dbReference>
<dbReference type="PANTHER" id="PTHR12128:SF66">
    <property type="entry name" value="4-HYDROXY-2-OXOGLUTARATE ALDOLASE, MITOCHONDRIAL"/>
    <property type="match status" value="1"/>
</dbReference>
<evidence type="ECO:0000313" key="4">
    <source>
        <dbReference type="EMBL" id="KRN34068.1"/>
    </source>
</evidence>
<dbReference type="STRING" id="81857.IV38_GL000287"/>
<comment type="similarity">
    <text evidence="1">Belongs to the DapA family.</text>
</comment>
<dbReference type="AlphaFoldDB" id="A0A0R2FP00"/>
<dbReference type="CDD" id="cd00408">
    <property type="entry name" value="DHDPS-like"/>
    <property type="match status" value="1"/>
</dbReference>
<dbReference type="Gene3D" id="3.20.20.70">
    <property type="entry name" value="Aldolase class I"/>
    <property type="match status" value="1"/>
</dbReference>
<evidence type="ECO:0000256" key="1">
    <source>
        <dbReference type="ARBA" id="ARBA00007592"/>
    </source>
</evidence>
<keyword evidence="5" id="KW-1185">Reference proteome</keyword>
<evidence type="ECO:0000313" key="6">
    <source>
        <dbReference type="Proteomes" id="UP000051751"/>
    </source>
</evidence>
<evidence type="ECO:0000313" key="3">
    <source>
        <dbReference type="EMBL" id="KRN29403.1"/>
    </source>
</evidence>
<gene>
    <name evidence="3" type="ORF">IV38_GL000287</name>
    <name evidence="4" type="ORF">IV40_GL000382</name>
</gene>
<dbReference type="Pfam" id="PF00701">
    <property type="entry name" value="DHDPS"/>
    <property type="match status" value="1"/>
</dbReference>
<dbReference type="InterPro" id="IPR002220">
    <property type="entry name" value="DapA-like"/>
</dbReference>
<evidence type="ECO:0000256" key="2">
    <source>
        <dbReference type="ARBA" id="ARBA00023239"/>
    </source>
</evidence>
<protein>
    <recommendedName>
        <fullName evidence="7">Dihydrodipicolinate synthase</fullName>
    </recommendedName>
</protein>
<organism evidence="3 6">
    <name type="scientific">Lactobacillus selangorensis</name>
    <dbReference type="NCBI Taxonomy" id="81857"/>
    <lineage>
        <taxon>Bacteria</taxon>
        <taxon>Bacillati</taxon>
        <taxon>Bacillota</taxon>
        <taxon>Bacilli</taxon>
        <taxon>Lactobacillales</taxon>
        <taxon>Lactobacillaceae</taxon>
        <taxon>Lactobacillus</taxon>
    </lineage>
</organism>
<evidence type="ECO:0000313" key="5">
    <source>
        <dbReference type="Proteomes" id="UP000051645"/>
    </source>
</evidence>